<comment type="catalytic activity">
    <reaction evidence="10 12">
        <text>O-phospho-L-threonyl-[protein] + H2O = L-threonyl-[protein] + phosphate</text>
        <dbReference type="Rhea" id="RHEA:47004"/>
        <dbReference type="Rhea" id="RHEA-COMP:11060"/>
        <dbReference type="Rhea" id="RHEA-COMP:11605"/>
        <dbReference type="ChEBI" id="CHEBI:15377"/>
        <dbReference type="ChEBI" id="CHEBI:30013"/>
        <dbReference type="ChEBI" id="CHEBI:43474"/>
        <dbReference type="ChEBI" id="CHEBI:61977"/>
        <dbReference type="EC" id="3.1.3.16"/>
    </reaction>
</comment>
<keyword evidence="3 12" id="KW-0479">Metal-binding</keyword>
<evidence type="ECO:0000256" key="2">
    <source>
        <dbReference type="ARBA" id="ARBA00005676"/>
    </source>
</evidence>
<reference evidence="15 16" key="1">
    <citation type="journal article" date="2009" name="Nature">
        <title>The Sorghum bicolor genome and the diversification of grasses.</title>
        <authorList>
            <person name="Paterson A.H."/>
            <person name="Bowers J.E."/>
            <person name="Bruggmann R."/>
            <person name="Dubchak I."/>
            <person name="Grimwood J."/>
            <person name="Gundlach H."/>
            <person name="Haberer G."/>
            <person name="Hellsten U."/>
            <person name="Mitros T."/>
            <person name="Poliakov A."/>
            <person name="Schmutz J."/>
            <person name="Spannagl M."/>
            <person name="Tang H."/>
            <person name="Wang X."/>
            <person name="Wicker T."/>
            <person name="Bharti A.K."/>
            <person name="Chapman J."/>
            <person name="Feltus F.A."/>
            <person name="Gowik U."/>
            <person name="Grigoriev I.V."/>
            <person name="Lyons E."/>
            <person name="Maher C.A."/>
            <person name="Martis M."/>
            <person name="Narechania A."/>
            <person name="Otillar R.P."/>
            <person name="Penning B.W."/>
            <person name="Salamov A.A."/>
            <person name="Wang Y."/>
            <person name="Zhang L."/>
            <person name="Carpita N.C."/>
            <person name="Freeling M."/>
            <person name="Gingle A.R."/>
            <person name="Hash C.T."/>
            <person name="Keller B."/>
            <person name="Klein P."/>
            <person name="Kresovich S."/>
            <person name="McCann M.C."/>
            <person name="Ming R."/>
            <person name="Peterson D.G."/>
            <person name="Mehboob-ur-Rahman"/>
            <person name="Ware D."/>
            <person name="Westhoff P."/>
            <person name="Mayer K.F."/>
            <person name="Messing J."/>
            <person name="Rokhsar D.S."/>
        </authorList>
    </citation>
    <scope>NUCLEOTIDE SEQUENCE [LARGE SCALE GENOMIC DNA]</scope>
    <source>
        <strain evidence="16">cv. BTx623</strain>
    </source>
</reference>
<dbReference type="InterPro" id="IPR039693">
    <property type="entry name" value="Rtr1/RPAP2"/>
</dbReference>
<dbReference type="InParanoid" id="A0A194YJ99"/>
<keyword evidence="7 12" id="KW-0904">Protein phosphatase</keyword>
<dbReference type="Gene3D" id="1.25.40.820">
    <property type="match status" value="1"/>
</dbReference>
<dbReference type="Pfam" id="PF04181">
    <property type="entry name" value="RPAP2_Rtr1"/>
    <property type="match status" value="1"/>
</dbReference>
<evidence type="ECO:0000256" key="10">
    <source>
        <dbReference type="ARBA" id="ARBA00048336"/>
    </source>
</evidence>
<reference evidence="16" key="2">
    <citation type="journal article" date="2018" name="Plant J.">
        <title>The Sorghum bicolor reference genome: improved assembly, gene annotations, a transcriptome atlas, and signatures of genome organization.</title>
        <authorList>
            <person name="McCormick R.F."/>
            <person name="Truong S.K."/>
            <person name="Sreedasyam A."/>
            <person name="Jenkins J."/>
            <person name="Shu S."/>
            <person name="Sims D."/>
            <person name="Kennedy M."/>
            <person name="Amirebrahimi M."/>
            <person name="Weers B.D."/>
            <person name="McKinley B."/>
            <person name="Mattison A."/>
            <person name="Morishige D.T."/>
            <person name="Grimwood J."/>
            <person name="Schmutz J."/>
            <person name="Mullet J.E."/>
        </authorList>
    </citation>
    <scope>NUCLEOTIDE SEQUENCE [LARGE SCALE GENOMIC DNA]</scope>
    <source>
        <strain evidence="16">cv. BTx623</strain>
    </source>
</reference>
<dbReference type="PANTHER" id="PTHR14732">
    <property type="entry name" value="RNA POLYMERASE II SUBUNIT B1 CTD PHOSPHATASE RPAP2-RELATED"/>
    <property type="match status" value="1"/>
</dbReference>
<dbReference type="Gramene" id="KXG20044">
    <property type="protein sequence ID" value="KXG20044"/>
    <property type="gene ID" value="SORBI_3010G146800"/>
</dbReference>
<keyword evidence="8 12" id="KW-0539">Nucleus</keyword>
<dbReference type="InterPro" id="IPR007308">
    <property type="entry name" value="Rtr1/RPAP2_dom"/>
</dbReference>
<feature type="region of interest" description="Disordered" evidence="13">
    <location>
        <begin position="1"/>
        <end position="27"/>
    </location>
</feature>
<organism evidence="15 16">
    <name type="scientific">Sorghum bicolor</name>
    <name type="common">Sorghum</name>
    <name type="synonym">Sorghum vulgare</name>
    <dbReference type="NCBI Taxonomy" id="4558"/>
    <lineage>
        <taxon>Eukaryota</taxon>
        <taxon>Viridiplantae</taxon>
        <taxon>Streptophyta</taxon>
        <taxon>Embryophyta</taxon>
        <taxon>Tracheophyta</taxon>
        <taxon>Spermatophyta</taxon>
        <taxon>Magnoliopsida</taxon>
        <taxon>Liliopsida</taxon>
        <taxon>Poales</taxon>
        <taxon>Poaceae</taxon>
        <taxon>PACMAD clade</taxon>
        <taxon>Panicoideae</taxon>
        <taxon>Andropogonodae</taxon>
        <taxon>Andropogoneae</taxon>
        <taxon>Sorghinae</taxon>
        <taxon>Sorghum</taxon>
    </lineage>
</organism>
<name>A0A194YJ99_SORBI</name>
<comment type="function">
    <text evidence="12">Putative RNA polymerase II subunit B1 C-terminal domain (CTD) phosphatase involved in RNA polymerase II transcription regulation.</text>
</comment>
<evidence type="ECO:0000256" key="13">
    <source>
        <dbReference type="SAM" id="MobiDB-lite"/>
    </source>
</evidence>
<evidence type="ECO:0000313" key="15">
    <source>
        <dbReference type="EMBL" id="KXG20044.1"/>
    </source>
</evidence>
<keyword evidence="16" id="KW-1185">Reference proteome</keyword>
<dbReference type="GO" id="GO:0008420">
    <property type="term" value="F:RNA polymerase II CTD heptapeptide repeat phosphatase activity"/>
    <property type="evidence" value="ECO:0007669"/>
    <property type="project" value="UniProtKB-UniRule"/>
</dbReference>
<evidence type="ECO:0000256" key="1">
    <source>
        <dbReference type="ARBA" id="ARBA00004123"/>
    </source>
</evidence>
<keyword evidence="5 12" id="KW-0378">Hydrolase</keyword>
<dbReference type="InterPro" id="IPR038534">
    <property type="entry name" value="Rtr1/RPAP2_sf"/>
</dbReference>
<dbReference type="GO" id="GO:0043175">
    <property type="term" value="F:RNA polymerase core enzyme binding"/>
    <property type="evidence" value="ECO:0007669"/>
    <property type="project" value="UniProtKB-UniRule"/>
</dbReference>
<evidence type="ECO:0000256" key="9">
    <source>
        <dbReference type="ARBA" id="ARBA00047761"/>
    </source>
</evidence>
<dbReference type="Proteomes" id="UP000000768">
    <property type="component" value="Chromosome 10"/>
</dbReference>
<comment type="catalytic activity">
    <reaction evidence="9 12">
        <text>O-phospho-L-seryl-[protein] + H2O = L-seryl-[protein] + phosphate</text>
        <dbReference type="Rhea" id="RHEA:20629"/>
        <dbReference type="Rhea" id="RHEA-COMP:9863"/>
        <dbReference type="Rhea" id="RHEA-COMP:11604"/>
        <dbReference type="ChEBI" id="CHEBI:15377"/>
        <dbReference type="ChEBI" id="CHEBI:29999"/>
        <dbReference type="ChEBI" id="CHEBI:43474"/>
        <dbReference type="ChEBI" id="CHEBI:83421"/>
        <dbReference type="EC" id="3.1.3.16"/>
    </reaction>
</comment>
<dbReference type="GO" id="GO:0005634">
    <property type="term" value="C:nucleus"/>
    <property type="evidence" value="ECO:0007669"/>
    <property type="project" value="UniProtKB-SubCell"/>
</dbReference>
<dbReference type="STRING" id="4558.A0A194YJ99"/>
<sequence>MFATTDRAAAHRTSPPSANLPTMSSPATAAEASRTVASAVLRIQMALLDGAAASNEALLHAAASALLSRADYDDVVTERTIADACGNPACPDPLPSSGAVAAATGLRFHIALFSKFI</sequence>
<dbReference type="AlphaFoldDB" id="A0A194YJ99"/>
<keyword evidence="6 12" id="KW-0862">Zinc</keyword>
<feature type="domain" description="RTR1-type" evidence="14">
    <location>
        <begin position="62"/>
        <end position="117"/>
    </location>
</feature>
<comment type="similarity">
    <text evidence="2 11 12">Belongs to the RPAP2 family.</text>
</comment>
<evidence type="ECO:0000256" key="4">
    <source>
        <dbReference type="ARBA" id="ARBA00022771"/>
    </source>
</evidence>
<dbReference type="EMBL" id="CM000769">
    <property type="protein sequence ID" value="KXG20044.1"/>
    <property type="molecule type" value="Genomic_DNA"/>
</dbReference>
<dbReference type="GO" id="GO:0008270">
    <property type="term" value="F:zinc ion binding"/>
    <property type="evidence" value="ECO:0007669"/>
    <property type="project" value="UniProtKB-KW"/>
</dbReference>
<dbReference type="EC" id="3.1.3.16" evidence="12"/>
<feature type="compositionally biased region" description="Polar residues" evidence="13">
    <location>
        <begin position="14"/>
        <end position="27"/>
    </location>
</feature>
<protein>
    <recommendedName>
        <fullName evidence="12">RNA polymerase II subunit B1 CTD phosphatase RPAP2 homolog</fullName>
        <ecNumber evidence="12">3.1.3.16</ecNumber>
    </recommendedName>
</protein>
<accession>A0A194YJ99</accession>
<evidence type="ECO:0000313" key="16">
    <source>
        <dbReference type="Proteomes" id="UP000000768"/>
    </source>
</evidence>
<evidence type="ECO:0000259" key="14">
    <source>
        <dbReference type="PROSITE" id="PS51479"/>
    </source>
</evidence>
<evidence type="ECO:0000256" key="8">
    <source>
        <dbReference type="ARBA" id="ARBA00023242"/>
    </source>
</evidence>
<evidence type="ECO:0000256" key="6">
    <source>
        <dbReference type="ARBA" id="ARBA00022833"/>
    </source>
</evidence>
<evidence type="ECO:0000256" key="12">
    <source>
        <dbReference type="RuleBase" id="RU367080"/>
    </source>
</evidence>
<gene>
    <name evidence="15" type="ORF">SORBI_3010G146800</name>
</gene>
<proteinExistence type="inferred from homology"/>
<evidence type="ECO:0000256" key="3">
    <source>
        <dbReference type="ARBA" id="ARBA00022723"/>
    </source>
</evidence>
<dbReference type="PANTHER" id="PTHR14732:SF0">
    <property type="entry name" value="RNA POLYMERASE II SUBUNIT B1 CTD PHOSPHATASE RPAP2-RELATED"/>
    <property type="match status" value="1"/>
</dbReference>
<evidence type="ECO:0000256" key="5">
    <source>
        <dbReference type="ARBA" id="ARBA00022801"/>
    </source>
</evidence>
<evidence type="ECO:0000256" key="7">
    <source>
        <dbReference type="ARBA" id="ARBA00022912"/>
    </source>
</evidence>
<keyword evidence="4 12" id="KW-0863">Zinc-finger</keyword>
<comment type="subcellular location">
    <subcellularLocation>
        <location evidence="1 12">Nucleus</location>
    </subcellularLocation>
</comment>
<evidence type="ECO:0000256" key="11">
    <source>
        <dbReference type="PROSITE-ProRule" id="PRU00812"/>
    </source>
</evidence>
<dbReference type="PROSITE" id="PS51479">
    <property type="entry name" value="ZF_RTR1"/>
    <property type="match status" value="1"/>
</dbReference>